<sequence>MVLEQADRRTAAKARHRTAILDAARELIAEQGGPGFSVDELAERADVSRRTIFNHFATVDDILITLCTELLAVVVDDLVARIGSDEASAIDSAFLFGTFETAMRSPELARAINAIVTILGGPDTTPAAAARADALKQIAFNRIARDSVEKIARRSGGADPLDVEIMFGAVMAGVVVIADRWVAQTGASLGARSLAAWDRLVGDLFSRLGSGFRAAD</sequence>
<accession>A0ABP7ZGY7</accession>
<evidence type="ECO:0000256" key="2">
    <source>
        <dbReference type="ARBA" id="ARBA00023125"/>
    </source>
</evidence>
<evidence type="ECO:0000313" key="7">
    <source>
        <dbReference type="Proteomes" id="UP001415169"/>
    </source>
</evidence>
<evidence type="ECO:0000259" key="5">
    <source>
        <dbReference type="PROSITE" id="PS50977"/>
    </source>
</evidence>
<proteinExistence type="predicted"/>
<name>A0ABP7ZGY7_9MICO</name>
<dbReference type="PRINTS" id="PR00455">
    <property type="entry name" value="HTHTETR"/>
</dbReference>
<keyword evidence="7" id="KW-1185">Reference proteome</keyword>
<dbReference type="PANTHER" id="PTHR30055:SF234">
    <property type="entry name" value="HTH-TYPE TRANSCRIPTIONAL REGULATOR BETI"/>
    <property type="match status" value="1"/>
</dbReference>
<keyword evidence="3" id="KW-0804">Transcription</keyword>
<organism evidence="6 7">
    <name type="scientific">Gryllotalpicola daejeonensis</name>
    <dbReference type="NCBI Taxonomy" id="993087"/>
    <lineage>
        <taxon>Bacteria</taxon>
        <taxon>Bacillati</taxon>
        <taxon>Actinomycetota</taxon>
        <taxon>Actinomycetes</taxon>
        <taxon>Micrococcales</taxon>
        <taxon>Microbacteriaceae</taxon>
        <taxon>Gryllotalpicola</taxon>
    </lineage>
</organism>
<dbReference type="PROSITE" id="PS50977">
    <property type="entry name" value="HTH_TETR_2"/>
    <property type="match status" value="1"/>
</dbReference>
<dbReference type="InterPro" id="IPR001647">
    <property type="entry name" value="HTH_TetR"/>
</dbReference>
<comment type="caution">
    <text evidence="6">The sequence shown here is derived from an EMBL/GenBank/DDBJ whole genome shotgun (WGS) entry which is preliminary data.</text>
</comment>
<dbReference type="EMBL" id="BAABBV010000001">
    <property type="protein sequence ID" value="GAA4157128.1"/>
    <property type="molecule type" value="Genomic_DNA"/>
</dbReference>
<evidence type="ECO:0000313" key="6">
    <source>
        <dbReference type="EMBL" id="GAA4157128.1"/>
    </source>
</evidence>
<dbReference type="Proteomes" id="UP001415169">
    <property type="component" value="Unassembled WGS sequence"/>
</dbReference>
<evidence type="ECO:0000256" key="4">
    <source>
        <dbReference type="PROSITE-ProRule" id="PRU00335"/>
    </source>
</evidence>
<dbReference type="InterPro" id="IPR050109">
    <property type="entry name" value="HTH-type_TetR-like_transc_reg"/>
</dbReference>
<protein>
    <recommendedName>
        <fullName evidence="5">HTH tetR-type domain-containing protein</fullName>
    </recommendedName>
</protein>
<dbReference type="SUPFAM" id="SSF46689">
    <property type="entry name" value="Homeodomain-like"/>
    <property type="match status" value="1"/>
</dbReference>
<dbReference type="Pfam" id="PF00440">
    <property type="entry name" value="TetR_N"/>
    <property type="match status" value="1"/>
</dbReference>
<feature type="domain" description="HTH tetR-type" evidence="5">
    <location>
        <begin position="14"/>
        <end position="74"/>
    </location>
</feature>
<gene>
    <name evidence="6" type="ORF">GCM10022286_08350</name>
</gene>
<evidence type="ECO:0000256" key="3">
    <source>
        <dbReference type="ARBA" id="ARBA00023163"/>
    </source>
</evidence>
<keyword evidence="1" id="KW-0805">Transcription regulation</keyword>
<dbReference type="RefSeq" id="WP_344790484.1">
    <property type="nucleotide sequence ID" value="NZ_BAABBV010000001.1"/>
</dbReference>
<reference evidence="6" key="1">
    <citation type="journal article" date="2014" name="Int. J. Syst. Evol. Microbiol.">
        <title>Complete genome of a new Firmicutes species belonging to the dominant human colonic microbiota ('Ruminococcus bicirculans') reveals two chromosomes and a selective capacity to utilize plant glucans.</title>
        <authorList>
            <consortium name="NISC Comparative Sequencing Program"/>
            <person name="Wegmann U."/>
            <person name="Louis P."/>
            <person name="Goesmann A."/>
            <person name="Henrissat B."/>
            <person name="Duncan S.H."/>
            <person name="Flint H.J."/>
        </authorList>
    </citation>
    <scope>NUCLEOTIDE SEQUENCE</scope>
    <source>
        <strain evidence="6">JCM 17590</strain>
    </source>
</reference>
<reference evidence="6" key="2">
    <citation type="submission" date="2023-12" db="EMBL/GenBank/DDBJ databases">
        <authorList>
            <person name="Sun Q."/>
            <person name="Inoue M."/>
        </authorList>
    </citation>
    <scope>NUCLEOTIDE SEQUENCE</scope>
    <source>
        <strain evidence="6">JCM 17590</strain>
    </source>
</reference>
<evidence type="ECO:0000256" key="1">
    <source>
        <dbReference type="ARBA" id="ARBA00023015"/>
    </source>
</evidence>
<keyword evidence="2 4" id="KW-0238">DNA-binding</keyword>
<dbReference type="PANTHER" id="PTHR30055">
    <property type="entry name" value="HTH-TYPE TRANSCRIPTIONAL REGULATOR RUTR"/>
    <property type="match status" value="1"/>
</dbReference>
<dbReference type="InterPro" id="IPR009057">
    <property type="entry name" value="Homeodomain-like_sf"/>
</dbReference>
<feature type="DNA-binding region" description="H-T-H motif" evidence="4">
    <location>
        <begin position="37"/>
        <end position="56"/>
    </location>
</feature>
<dbReference type="Gene3D" id="1.10.357.10">
    <property type="entry name" value="Tetracycline Repressor, domain 2"/>
    <property type="match status" value="1"/>
</dbReference>